<dbReference type="EMBL" id="RAQU01000337">
    <property type="protein sequence ID" value="RKK01142.1"/>
    <property type="molecule type" value="Genomic_DNA"/>
</dbReference>
<gene>
    <name evidence="2" type="ORF">D6Z83_26585</name>
</gene>
<comment type="caution">
    <text evidence="2">The sequence shown here is derived from an EMBL/GenBank/DDBJ whole genome shotgun (WGS) entry which is preliminary data.</text>
</comment>
<evidence type="ECO:0000256" key="1">
    <source>
        <dbReference type="SAM" id="MobiDB-lite"/>
    </source>
</evidence>
<sequence length="104" mass="11197">MVRGQPEVAADLRAVAAAAERRLGPEGLGQITTASAAEAAAPSREGLAGIGRAVAVMREGQRAYSGDHDRLFQPKVITQSGDHDHLPRVRRGRGWGREQYGRRL</sequence>
<evidence type="ECO:0000313" key="2">
    <source>
        <dbReference type="EMBL" id="RKK01142.1"/>
    </source>
</evidence>
<evidence type="ECO:0000313" key="3">
    <source>
        <dbReference type="Proteomes" id="UP000278036"/>
    </source>
</evidence>
<accession>A0A3A9J3W5</accession>
<organism evidence="2 3">
    <name type="scientific">Teichococcus wenyumeiae</name>
    <dbReference type="NCBI Taxonomy" id="2478470"/>
    <lineage>
        <taxon>Bacteria</taxon>
        <taxon>Pseudomonadati</taxon>
        <taxon>Pseudomonadota</taxon>
        <taxon>Alphaproteobacteria</taxon>
        <taxon>Acetobacterales</taxon>
        <taxon>Roseomonadaceae</taxon>
        <taxon>Roseomonas</taxon>
    </lineage>
</organism>
<dbReference type="AlphaFoldDB" id="A0A3A9J3W5"/>
<dbReference type="Proteomes" id="UP000278036">
    <property type="component" value="Unassembled WGS sequence"/>
</dbReference>
<proteinExistence type="predicted"/>
<feature type="compositionally biased region" description="Basic and acidic residues" evidence="1">
    <location>
        <begin position="95"/>
        <end position="104"/>
    </location>
</feature>
<feature type="region of interest" description="Disordered" evidence="1">
    <location>
        <begin position="79"/>
        <end position="104"/>
    </location>
</feature>
<name>A0A3A9J3W5_9PROT</name>
<protein>
    <submittedName>
        <fullName evidence="2">Uncharacterized protein</fullName>
    </submittedName>
</protein>
<reference evidence="2 3" key="1">
    <citation type="submission" date="2018-09" db="EMBL/GenBank/DDBJ databases">
        <title>Roseomonas sp. nov., isolated from feces of Tibetan antelopes in the Qinghai-Tibet plateau, China.</title>
        <authorList>
            <person name="Tian Z."/>
        </authorList>
    </citation>
    <scope>NUCLEOTIDE SEQUENCE [LARGE SCALE GENOMIC DNA]</scope>
    <source>
        <strain evidence="2 3">Z24</strain>
    </source>
</reference>
<dbReference type="InParanoid" id="A0A3A9J3W5"/>